<dbReference type="RefSeq" id="WP_378151042.1">
    <property type="nucleotide sequence ID" value="NZ_JBHSEC010000001.1"/>
</dbReference>
<feature type="transmembrane region" description="Helical" evidence="7">
    <location>
        <begin position="180"/>
        <end position="201"/>
    </location>
</feature>
<organism evidence="9 10">
    <name type="scientific">Chungangia koreensis</name>
    <dbReference type="NCBI Taxonomy" id="752657"/>
    <lineage>
        <taxon>Bacteria</taxon>
        <taxon>Bacillati</taxon>
        <taxon>Bacillota</taxon>
        <taxon>Bacilli</taxon>
        <taxon>Lactobacillales</taxon>
        <taxon>Chungangia</taxon>
    </lineage>
</organism>
<keyword evidence="3" id="KW-1003">Cell membrane</keyword>
<keyword evidence="6 7" id="KW-0472">Membrane</keyword>
<feature type="domain" description="EamA" evidence="8">
    <location>
        <begin position="151"/>
        <end position="282"/>
    </location>
</feature>
<accession>A0ABV8X1B6</accession>
<feature type="transmembrane region" description="Helical" evidence="7">
    <location>
        <begin position="12"/>
        <end position="31"/>
    </location>
</feature>
<reference evidence="10" key="1">
    <citation type="journal article" date="2019" name="Int. J. Syst. Evol. Microbiol.">
        <title>The Global Catalogue of Microorganisms (GCM) 10K type strain sequencing project: providing services to taxonomists for standard genome sequencing and annotation.</title>
        <authorList>
            <consortium name="The Broad Institute Genomics Platform"/>
            <consortium name="The Broad Institute Genome Sequencing Center for Infectious Disease"/>
            <person name="Wu L."/>
            <person name="Ma J."/>
        </authorList>
    </citation>
    <scope>NUCLEOTIDE SEQUENCE [LARGE SCALE GENOMIC DNA]</scope>
    <source>
        <strain evidence="10">CCUG 59778</strain>
    </source>
</reference>
<keyword evidence="10" id="KW-1185">Reference proteome</keyword>
<evidence type="ECO:0000256" key="5">
    <source>
        <dbReference type="ARBA" id="ARBA00022989"/>
    </source>
</evidence>
<evidence type="ECO:0000256" key="7">
    <source>
        <dbReference type="SAM" id="Phobius"/>
    </source>
</evidence>
<evidence type="ECO:0000256" key="3">
    <source>
        <dbReference type="ARBA" id="ARBA00022475"/>
    </source>
</evidence>
<feature type="transmembrane region" description="Helical" evidence="7">
    <location>
        <begin position="149"/>
        <end position="168"/>
    </location>
</feature>
<sequence>MENQLNRGLQIRADFMMLLVVAIWGSSYLFMKMGLESISEFNLVGLRFGFAFLLAGLFFYKRMMKVNKTTLKYGFILGTIVFLAISCVTIGLKYTTVSNAGFSFGLAVIFVPILLTIIYRKKPEMKIIVATLFSITGIGLMTLNEQLSINLGDFLCIIGALLYALFIITIDKLTKNVDSIALGILQLGFTGAWGIVFSFIFETPHLPNTSEGWIAILALSILCSAIGFIGQTVAQKYTTPTHTSLIFSLEPVFAALFAFMFMNEVLQFRGYIGAFLILLGVLTAEVDLKKLLKRKAEDTLVGQTAGYTPEHK</sequence>
<dbReference type="Pfam" id="PF00892">
    <property type="entry name" value="EamA"/>
    <property type="match status" value="2"/>
</dbReference>
<dbReference type="SUPFAM" id="SSF103481">
    <property type="entry name" value="Multidrug resistance efflux transporter EmrE"/>
    <property type="match status" value="2"/>
</dbReference>
<evidence type="ECO:0000256" key="2">
    <source>
        <dbReference type="ARBA" id="ARBA00007362"/>
    </source>
</evidence>
<evidence type="ECO:0000313" key="9">
    <source>
        <dbReference type="EMBL" id="MFC4408879.1"/>
    </source>
</evidence>
<feature type="transmembrane region" description="Helical" evidence="7">
    <location>
        <begin position="245"/>
        <end position="262"/>
    </location>
</feature>
<feature type="domain" description="EamA" evidence="8">
    <location>
        <begin position="13"/>
        <end position="142"/>
    </location>
</feature>
<dbReference type="InterPro" id="IPR037185">
    <property type="entry name" value="EmrE-like"/>
</dbReference>
<keyword evidence="5 7" id="KW-1133">Transmembrane helix</keyword>
<feature type="transmembrane region" description="Helical" evidence="7">
    <location>
        <begin position="100"/>
        <end position="119"/>
    </location>
</feature>
<dbReference type="PANTHER" id="PTHR42920:SF5">
    <property type="entry name" value="EAMA DOMAIN-CONTAINING PROTEIN"/>
    <property type="match status" value="1"/>
</dbReference>
<feature type="transmembrane region" description="Helical" evidence="7">
    <location>
        <begin position="126"/>
        <end position="143"/>
    </location>
</feature>
<feature type="transmembrane region" description="Helical" evidence="7">
    <location>
        <begin position="213"/>
        <end position="233"/>
    </location>
</feature>
<feature type="transmembrane region" description="Helical" evidence="7">
    <location>
        <begin position="268"/>
        <end position="286"/>
    </location>
</feature>
<keyword evidence="4 7" id="KW-0812">Transmembrane</keyword>
<name>A0ABV8X1B6_9LACT</name>
<dbReference type="InterPro" id="IPR000620">
    <property type="entry name" value="EamA_dom"/>
</dbReference>
<dbReference type="EMBL" id="JBHSEC010000001">
    <property type="protein sequence ID" value="MFC4408879.1"/>
    <property type="molecule type" value="Genomic_DNA"/>
</dbReference>
<proteinExistence type="inferred from homology"/>
<evidence type="ECO:0000256" key="4">
    <source>
        <dbReference type="ARBA" id="ARBA00022692"/>
    </source>
</evidence>
<evidence type="ECO:0000313" key="10">
    <source>
        <dbReference type="Proteomes" id="UP001595817"/>
    </source>
</evidence>
<evidence type="ECO:0000256" key="1">
    <source>
        <dbReference type="ARBA" id="ARBA00004651"/>
    </source>
</evidence>
<evidence type="ECO:0000259" key="8">
    <source>
        <dbReference type="Pfam" id="PF00892"/>
    </source>
</evidence>
<dbReference type="InterPro" id="IPR051258">
    <property type="entry name" value="Diverse_Substrate_Transporter"/>
</dbReference>
<feature type="transmembrane region" description="Helical" evidence="7">
    <location>
        <begin position="73"/>
        <end position="94"/>
    </location>
</feature>
<dbReference type="Proteomes" id="UP001595817">
    <property type="component" value="Unassembled WGS sequence"/>
</dbReference>
<feature type="transmembrane region" description="Helical" evidence="7">
    <location>
        <begin position="43"/>
        <end position="61"/>
    </location>
</feature>
<gene>
    <name evidence="9" type="ORF">ACFOZY_00375</name>
</gene>
<dbReference type="PANTHER" id="PTHR42920">
    <property type="entry name" value="OS03G0707200 PROTEIN-RELATED"/>
    <property type="match status" value="1"/>
</dbReference>
<protein>
    <submittedName>
        <fullName evidence="9">DMT family transporter</fullName>
    </submittedName>
</protein>
<comment type="caution">
    <text evidence="9">The sequence shown here is derived from an EMBL/GenBank/DDBJ whole genome shotgun (WGS) entry which is preliminary data.</text>
</comment>
<comment type="subcellular location">
    <subcellularLocation>
        <location evidence="1">Cell membrane</location>
        <topology evidence="1">Multi-pass membrane protein</topology>
    </subcellularLocation>
</comment>
<evidence type="ECO:0000256" key="6">
    <source>
        <dbReference type="ARBA" id="ARBA00023136"/>
    </source>
</evidence>
<comment type="similarity">
    <text evidence="2">Belongs to the EamA transporter family.</text>
</comment>